<feature type="region of interest" description="Disordered" evidence="2">
    <location>
        <begin position="68"/>
        <end position="87"/>
    </location>
</feature>
<reference evidence="3" key="1">
    <citation type="journal article" date="2015" name="Nature">
        <title>Complex archaea that bridge the gap between prokaryotes and eukaryotes.</title>
        <authorList>
            <person name="Spang A."/>
            <person name="Saw J.H."/>
            <person name="Jorgensen S.L."/>
            <person name="Zaremba-Niedzwiedzka K."/>
            <person name="Martijn J."/>
            <person name="Lind A.E."/>
            <person name="van Eijk R."/>
            <person name="Schleper C."/>
            <person name="Guy L."/>
            <person name="Ettema T.J."/>
        </authorList>
    </citation>
    <scope>NUCLEOTIDE SEQUENCE</scope>
</reference>
<feature type="compositionally biased region" description="Basic and acidic residues" evidence="2">
    <location>
        <begin position="75"/>
        <end position="87"/>
    </location>
</feature>
<comment type="caution">
    <text evidence="3">The sequence shown here is derived from an EMBL/GenBank/DDBJ whole genome shotgun (WGS) entry which is preliminary data.</text>
</comment>
<evidence type="ECO:0000313" key="3">
    <source>
        <dbReference type="EMBL" id="KKL94430.1"/>
    </source>
</evidence>
<feature type="non-terminal residue" evidence="3">
    <location>
        <position position="87"/>
    </location>
</feature>
<organism evidence="3">
    <name type="scientific">marine sediment metagenome</name>
    <dbReference type="NCBI Taxonomy" id="412755"/>
    <lineage>
        <taxon>unclassified sequences</taxon>
        <taxon>metagenomes</taxon>
        <taxon>ecological metagenomes</taxon>
    </lineage>
</organism>
<keyword evidence="1" id="KW-0175">Coiled coil</keyword>
<accession>A0A0F9IKX9</accession>
<dbReference type="AlphaFoldDB" id="A0A0F9IKX9"/>
<evidence type="ECO:0000256" key="1">
    <source>
        <dbReference type="SAM" id="Coils"/>
    </source>
</evidence>
<sequence>MESRTLANKTEQERQQMNKRLEEIREMLAAQEHERWSRWMKYLFSKCYGLDKAMVIPAESVEHWQRQIDTPYAKMSEEEKDSDRKEA</sequence>
<proteinExistence type="predicted"/>
<dbReference type="EMBL" id="LAZR01018924">
    <property type="protein sequence ID" value="KKL94430.1"/>
    <property type="molecule type" value="Genomic_DNA"/>
</dbReference>
<gene>
    <name evidence="3" type="ORF">LCGC14_1864680</name>
</gene>
<evidence type="ECO:0000256" key="2">
    <source>
        <dbReference type="SAM" id="MobiDB-lite"/>
    </source>
</evidence>
<protein>
    <submittedName>
        <fullName evidence="3">Uncharacterized protein</fullName>
    </submittedName>
</protein>
<feature type="coiled-coil region" evidence="1">
    <location>
        <begin position="7"/>
        <end position="34"/>
    </location>
</feature>
<name>A0A0F9IKX9_9ZZZZ</name>